<dbReference type="PANTHER" id="PTHR21015">
    <property type="entry name" value="UDP-N-ACETYLGLUCOSAMINE--N-ACETYLMURAMYL-(PENTAPEPTIDE) PYROPHOSPHORYL-UNDECAPRENOL N-ACETYLGLUCOSAMINE TRANSFERASE 1"/>
    <property type="match status" value="1"/>
</dbReference>
<accession>A0ABT1WA39</accession>
<organism evidence="2 3">
    <name type="scientific">Endosaccharibacter trunci</name>
    <dbReference type="NCBI Taxonomy" id="2812733"/>
    <lineage>
        <taxon>Bacteria</taxon>
        <taxon>Pseudomonadati</taxon>
        <taxon>Pseudomonadota</taxon>
        <taxon>Alphaproteobacteria</taxon>
        <taxon>Acetobacterales</taxon>
        <taxon>Acetobacteraceae</taxon>
        <taxon>Endosaccharibacter</taxon>
    </lineage>
</organism>
<evidence type="ECO:0000313" key="2">
    <source>
        <dbReference type="EMBL" id="MCQ8279754.1"/>
    </source>
</evidence>
<dbReference type="InterPro" id="IPR007235">
    <property type="entry name" value="Glyco_trans_28_C"/>
</dbReference>
<comment type="caution">
    <text evidence="2">The sequence shown here is derived from an EMBL/GenBank/DDBJ whole genome shotgun (WGS) entry which is preliminary data.</text>
</comment>
<dbReference type="Proteomes" id="UP001524587">
    <property type="component" value="Unassembled WGS sequence"/>
</dbReference>
<reference evidence="2 3" key="1">
    <citation type="submission" date="2022-06" db="EMBL/GenBank/DDBJ databases">
        <title>Endosaccharibacter gen. nov., sp. nov., endophytic bacteria isolated from sugarcane.</title>
        <authorList>
            <person name="Pitiwittayakul N."/>
            <person name="Yukphan P."/>
            <person name="Charoenyingcharoen P."/>
            <person name="Tanasupawat S."/>
        </authorList>
    </citation>
    <scope>NUCLEOTIDE SEQUENCE [LARGE SCALE GENOMIC DNA]</scope>
    <source>
        <strain evidence="2 3">KSS8</strain>
    </source>
</reference>
<protein>
    <recommendedName>
        <fullName evidence="1">Glycosyl transferase family 28 C-terminal domain-containing protein</fullName>
    </recommendedName>
</protein>
<dbReference type="EMBL" id="JAMSKV010000015">
    <property type="protein sequence ID" value="MCQ8279754.1"/>
    <property type="molecule type" value="Genomic_DNA"/>
</dbReference>
<feature type="domain" description="Glycosyl transferase family 28 C-terminal" evidence="1">
    <location>
        <begin position="267"/>
        <end position="329"/>
    </location>
</feature>
<evidence type="ECO:0000259" key="1">
    <source>
        <dbReference type="Pfam" id="PF04101"/>
    </source>
</evidence>
<gene>
    <name evidence="2" type="ORF">NFI95_15015</name>
</gene>
<dbReference type="PANTHER" id="PTHR21015:SF22">
    <property type="entry name" value="GLYCOSYLTRANSFERASE"/>
    <property type="match status" value="1"/>
</dbReference>
<dbReference type="Gene3D" id="3.40.50.2000">
    <property type="entry name" value="Glycogen Phosphorylase B"/>
    <property type="match status" value="1"/>
</dbReference>
<name>A0ABT1WA39_9PROT</name>
<proteinExistence type="predicted"/>
<keyword evidence="3" id="KW-1185">Reference proteome</keyword>
<dbReference type="RefSeq" id="WP_422865240.1">
    <property type="nucleotide sequence ID" value="NZ_JAMSKV010000015.1"/>
</dbReference>
<evidence type="ECO:0000313" key="3">
    <source>
        <dbReference type="Proteomes" id="UP001524587"/>
    </source>
</evidence>
<dbReference type="SUPFAM" id="SSF53756">
    <property type="entry name" value="UDP-Glycosyltransferase/glycogen phosphorylase"/>
    <property type="match status" value="1"/>
</dbReference>
<dbReference type="Pfam" id="PF04101">
    <property type="entry name" value="Glyco_tran_28_C"/>
    <property type="match status" value="1"/>
</dbReference>
<sequence length="387" mass="41976">MADDGASLSARPGGARPISFFVHHQGRGHANRTMAIIRRMRADRRVTVMTAKPSLFDGFERPIELVELPNMIGAAVPSQALFEQPTPEVMHCVPLGVWETRRTMRRILDHLDDADPALFVIDVSAEIALLSRIASVPAVKIRMHGDRLDPGHLGAYQACVGLLAPFDSSIEQADFPGWARRKTCYTGGLCTTTDAVPSREEARARLGIAPDRETVLVLTGHGGAGTPYAPLTMAARAVPDALWMVVGPVHREGHETDFGNLVEKGWVSDVTAHIAAADVVIASAGDNTVHEIARVGRPFICAPEWRYFGEQTRKAEQLAEAGAAVALLQWPGALEPWRALLDRARALNPEHLRRLYDPDAAGVAAAYLEGLADSLWREKRIAAVPAA</sequence>